<reference evidence="14" key="1">
    <citation type="submission" date="2021-01" db="EMBL/GenBank/DDBJ databases">
        <authorList>
            <person name="Corre E."/>
            <person name="Pelletier E."/>
            <person name="Niang G."/>
            <person name="Scheremetjew M."/>
            <person name="Finn R."/>
            <person name="Kale V."/>
            <person name="Holt S."/>
            <person name="Cochrane G."/>
            <person name="Meng A."/>
            <person name="Brown T."/>
            <person name="Cohen L."/>
        </authorList>
    </citation>
    <scope>NUCLEOTIDE SEQUENCE</scope>
    <source>
        <strain evidence="14">CCMP219</strain>
    </source>
</reference>
<evidence type="ECO:0000256" key="4">
    <source>
        <dbReference type="ARBA" id="ARBA00001947"/>
    </source>
</evidence>
<dbReference type="Gene3D" id="3.20.20.70">
    <property type="entry name" value="Aldolase class I"/>
    <property type="match status" value="1"/>
</dbReference>
<evidence type="ECO:0000256" key="8">
    <source>
        <dbReference type="ARBA" id="ARBA00022723"/>
    </source>
</evidence>
<gene>
    <name evidence="14" type="ORF">CEUR00632_LOCUS11295</name>
</gene>
<dbReference type="EMBL" id="HBEC01024700">
    <property type="protein sequence ID" value="CAD8292106.1"/>
    <property type="molecule type" value="Transcribed_RNA"/>
</dbReference>
<dbReference type="HAMAP" id="MF_02227">
    <property type="entry name" value="RPE"/>
    <property type="match status" value="1"/>
</dbReference>
<comment type="cofactor">
    <cofactor evidence="3">
        <name>Co(2+)</name>
        <dbReference type="ChEBI" id="CHEBI:48828"/>
    </cofactor>
</comment>
<feature type="active site" description="Proton donor" evidence="11">
    <location>
        <position position="203"/>
    </location>
</feature>
<evidence type="ECO:0000313" key="14">
    <source>
        <dbReference type="EMBL" id="CAD8292106.1"/>
    </source>
</evidence>
<feature type="binding site" evidence="12">
    <location>
        <position position="51"/>
    </location>
    <ligand>
        <name>a divalent metal cation</name>
        <dbReference type="ChEBI" id="CHEBI:60240"/>
    </ligand>
</feature>
<evidence type="ECO:0000256" key="7">
    <source>
        <dbReference type="ARBA" id="ARBA00013188"/>
    </source>
</evidence>
<evidence type="ECO:0000256" key="5">
    <source>
        <dbReference type="ARBA" id="ARBA00001954"/>
    </source>
</evidence>
<feature type="binding site" evidence="12">
    <location>
        <position position="49"/>
    </location>
    <ligand>
        <name>a divalent metal cation</name>
        <dbReference type="ChEBI" id="CHEBI:60240"/>
    </ligand>
</feature>
<dbReference type="PIRSF" id="PIRSF001461">
    <property type="entry name" value="RPE"/>
    <property type="match status" value="1"/>
</dbReference>
<evidence type="ECO:0000256" key="9">
    <source>
        <dbReference type="ARBA" id="ARBA00023235"/>
    </source>
</evidence>
<evidence type="ECO:0000256" key="2">
    <source>
        <dbReference type="ARBA" id="ARBA00001936"/>
    </source>
</evidence>
<dbReference type="AlphaFoldDB" id="A0A7R9VD76"/>
<evidence type="ECO:0000256" key="3">
    <source>
        <dbReference type="ARBA" id="ARBA00001941"/>
    </source>
</evidence>
<evidence type="ECO:0000256" key="1">
    <source>
        <dbReference type="ARBA" id="ARBA00001782"/>
    </source>
</evidence>
<feature type="binding site" evidence="13">
    <location>
        <begin position="174"/>
        <end position="177"/>
    </location>
    <ligand>
        <name>substrate</name>
    </ligand>
</feature>
<feature type="binding site" evidence="13">
    <location>
        <position position="82"/>
    </location>
    <ligand>
        <name>substrate</name>
    </ligand>
</feature>
<keyword evidence="12" id="KW-0170">Cobalt</keyword>
<organism evidence="14">
    <name type="scientific">Chlamydomonas euryale</name>
    <dbReference type="NCBI Taxonomy" id="1486919"/>
    <lineage>
        <taxon>Eukaryota</taxon>
        <taxon>Viridiplantae</taxon>
        <taxon>Chlorophyta</taxon>
        <taxon>core chlorophytes</taxon>
        <taxon>Chlorophyceae</taxon>
        <taxon>CS clade</taxon>
        <taxon>Chlamydomonadales</taxon>
        <taxon>Chlamydomonadaceae</taxon>
        <taxon>Chlamydomonas</taxon>
    </lineage>
</organism>
<dbReference type="GO" id="GO:0046872">
    <property type="term" value="F:metal ion binding"/>
    <property type="evidence" value="ECO:0007669"/>
    <property type="project" value="UniProtKB-KW"/>
</dbReference>
<dbReference type="EC" id="5.1.3.1" evidence="7 10"/>
<feature type="active site" description="Proton acceptor" evidence="11">
    <location>
        <position position="51"/>
    </location>
</feature>
<feature type="binding site" evidence="12">
    <location>
        <position position="82"/>
    </location>
    <ligand>
        <name>a divalent metal cation</name>
        <dbReference type="ChEBI" id="CHEBI:60240"/>
    </ligand>
</feature>
<keyword evidence="10" id="KW-0119">Carbohydrate metabolism</keyword>
<dbReference type="Pfam" id="PF00834">
    <property type="entry name" value="Ribul_P_3_epim"/>
    <property type="match status" value="1"/>
</dbReference>
<comment type="similarity">
    <text evidence="6 10">Belongs to the ribulose-phosphate 3-epimerase family.</text>
</comment>
<feature type="binding site" evidence="13">
    <location>
        <begin position="225"/>
        <end position="226"/>
    </location>
    <ligand>
        <name>substrate</name>
    </ligand>
</feature>
<name>A0A7R9VD76_9CHLO</name>
<keyword evidence="12" id="KW-0464">Manganese</keyword>
<comment type="cofactor">
    <cofactor evidence="4">
        <name>Zn(2+)</name>
        <dbReference type="ChEBI" id="CHEBI:29105"/>
    </cofactor>
</comment>
<evidence type="ECO:0000256" key="10">
    <source>
        <dbReference type="PIRNR" id="PIRNR001461"/>
    </source>
</evidence>
<evidence type="ECO:0000256" key="11">
    <source>
        <dbReference type="PIRSR" id="PIRSR001461-1"/>
    </source>
</evidence>
<feature type="binding site" evidence="13">
    <location>
        <position position="205"/>
    </location>
    <ligand>
        <name>substrate</name>
    </ligand>
</feature>
<comment type="cofactor">
    <cofactor evidence="5">
        <name>Fe(2+)</name>
        <dbReference type="ChEBI" id="CHEBI:29033"/>
    </cofactor>
</comment>
<dbReference type="SUPFAM" id="SSF51366">
    <property type="entry name" value="Ribulose-phoshate binding barrel"/>
    <property type="match status" value="1"/>
</dbReference>
<dbReference type="CDD" id="cd00429">
    <property type="entry name" value="RPE"/>
    <property type="match status" value="1"/>
</dbReference>
<feature type="binding site" evidence="12">
    <location>
        <position position="203"/>
    </location>
    <ligand>
        <name>a divalent metal cation</name>
        <dbReference type="ChEBI" id="CHEBI:60240"/>
    </ligand>
</feature>
<accession>A0A7R9VD76</accession>
<evidence type="ECO:0000256" key="6">
    <source>
        <dbReference type="ARBA" id="ARBA00009541"/>
    </source>
</evidence>
<keyword evidence="12" id="KW-0862">Zinc</keyword>
<evidence type="ECO:0000256" key="12">
    <source>
        <dbReference type="PIRSR" id="PIRSR001461-2"/>
    </source>
</evidence>
<dbReference type="PROSITE" id="PS01085">
    <property type="entry name" value="RIBUL_P_3_EPIMER_1"/>
    <property type="match status" value="1"/>
</dbReference>
<dbReference type="GO" id="GO:0006098">
    <property type="term" value="P:pentose-phosphate shunt"/>
    <property type="evidence" value="ECO:0007669"/>
    <property type="project" value="InterPro"/>
</dbReference>
<dbReference type="NCBIfam" id="NF004076">
    <property type="entry name" value="PRK05581.1-4"/>
    <property type="match status" value="1"/>
</dbReference>
<keyword evidence="9 10" id="KW-0413">Isomerase</keyword>
<dbReference type="PANTHER" id="PTHR11749">
    <property type="entry name" value="RIBULOSE-5-PHOSPHATE-3-EPIMERASE"/>
    <property type="match status" value="1"/>
</dbReference>
<comment type="cofactor">
    <cofactor evidence="12">
        <name>a divalent metal cation</name>
        <dbReference type="ChEBI" id="CHEBI:60240"/>
    </cofactor>
    <text evidence="12">Binds 1 divalent metal cation per subunit.</text>
</comment>
<comment type="catalytic activity">
    <reaction evidence="1 10">
        <text>D-ribulose 5-phosphate = D-xylulose 5-phosphate</text>
        <dbReference type="Rhea" id="RHEA:13677"/>
        <dbReference type="ChEBI" id="CHEBI:57737"/>
        <dbReference type="ChEBI" id="CHEBI:58121"/>
        <dbReference type="EC" id="5.1.3.1"/>
    </reaction>
</comment>
<dbReference type="GO" id="GO:0005975">
    <property type="term" value="P:carbohydrate metabolic process"/>
    <property type="evidence" value="ECO:0007669"/>
    <property type="project" value="InterPro"/>
</dbReference>
<protein>
    <recommendedName>
        <fullName evidence="7 10">Ribulose-phosphate 3-epimerase</fullName>
        <ecNumber evidence="7 10">5.1.3.1</ecNumber>
    </recommendedName>
</protein>
<keyword evidence="8 12" id="KW-0479">Metal-binding</keyword>
<dbReference type="InterPro" id="IPR011060">
    <property type="entry name" value="RibuloseP-bd_barrel"/>
</dbReference>
<evidence type="ECO:0000256" key="13">
    <source>
        <dbReference type="PIRSR" id="PIRSR001461-3"/>
    </source>
</evidence>
<comment type="cofactor">
    <cofactor evidence="2">
        <name>Mn(2+)</name>
        <dbReference type="ChEBI" id="CHEBI:29035"/>
    </cofactor>
</comment>
<dbReference type="InterPro" id="IPR000056">
    <property type="entry name" value="Ribul_P_3_epim-like"/>
</dbReference>
<dbReference type="InterPro" id="IPR013785">
    <property type="entry name" value="Aldolase_TIM"/>
</dbReference>
<proteinExistence type="inferred from homology"/>
<sequence length="254" mass="27102">MSPRVSLPVKEADRDRPPTIICPSMLSSDFARLADESKRMLELGADWLHLDVMDGHFVPNLTIGAPIIKCLRKHSAAVFDCHLMVSHPKQWVTDFAAAGADMFTFHIEAAVEGGTSALFADAAHPEVCALCEAVRAANMHVGLTLKPETDVTLLFPYIDAGLVDMVLVMTVRPGFGGQKYMPEAADKCRVLRDKYAALLIQVDGGVDCKTIEDAAGKGANVVVAGTAILGAQDPEEAMRVMRTAVDKAATVGAG</sequence>
<feature type="binding site" evidence="13">
    <location>
        <position position="24"/>
    </location>
    <ligand>
        <name>substrate</name>
    </ligand>
</feature>
<dbReference type="InterPro" id="IPR026019">
    <property type="entry name" value="Ribul_P_3_epim"/>
</dbReference>
<dbReference type="GO" id="GO:0004750">
    <property type="term" value="F:D-ribulose-phosphate 3-epimerase activity"/>
    <property type="evidence" value="ECO:0007669"/>
    <property type="project" value="UniProtKB-EC"/>
</dbReference>
<dbReference type="FunFam" id="3.20.20.70:FF:000171">
    <property type="entry name" value="Ribulose-phosphate 3-epimerase"/>
    <property type="match status" value="1"/>
</dbReference>